<evidence type="ECO:0000313" key="3">
    <source>
        <dbReference type="Proteomes" id="UP000031668"/>
    </source>
</evidence>
<protein>
    <submittedName>
        <fullName evidence="2">Uncharacterized protein</fullName>
    </submittedName>
</protein>
<evidence type="ECO:0000256" key="1">
    <source>
        <dbReference type="SAM" id="SignalP"/>
    </source>
</evidence>
<comment type="caution">
    <text evidence="2">The sequence shown here is derived from an EMBL/GenBank/DDBJ whole genome shotgun (WGS) entry which is preliminary data.</text>
</comment>
<reference evidence="2 3" key="1">
    <citation type="journal article" date="2014" name="Genome Biol. Evol.">
        <title>The genome of the myxosporean Thelohanellus kitauei shows adaptations to nutrient acquisition within its fish host.</title>
        <authorList>
            <person name="Yang Y."/>
            <person name="Xiong J."/>
            <person name="Zhou Z."/>
            <person name="Huo F."/>
            <person name="Miao W."/>
            <person name="Ran C."/>
            <person name="Liu Y."/>
            <person name="Zhang J."/>
            <person name="Feng J."/>
            <person name="Wang M."/>
            <person name="Wang M."/>
            <person name="Wang L."/>
            <person name="Yao B."/>
        </authorList>
    </citation>
    <scope>NUCLEOTIDE SEQUENCE [LARGE SCALE GENOMIC DNA]</scope>
    <source>
        <strain evidence="2">Wuqing</strain>
    </source>
</reference>
<dbReference type="AlphaFoldDB" id="A0A0C2N2T3"/>
<accession>A0A0C2N2T3</accession>
<sequence length="392" mass="44378">MSKSRLTISFLMIHFLAFIHISLPGFSDRNTICYRAPAWKSFKFKYTYDDKVNFKPPKLMLETDFITLQDKAVFKGEVVRKYVISEYASGCEDQIEFFQFGAGKRYGKNFNSYGFYTFSFGDFIVEHFMIKSSNGNTEANIVGAEARGSMNVRIGTLCNPWYRKPLPWNMDIPDLAGLTEGKAYRITFMNYLTSNSPIHFLPLNGVSLKVPEYAVVDLILVDEQGTAIENVPAIKDLVKIDIIDSTTSTLSAAKLLYSRAFETRNIRVKISDHGGEVRAETIYSLSTKSIDRSGVTKQFQLNGFVATPVTSAAELKTQGMDDKFVRFLQTVSTHGTCIENGSKAFVIKRKVDDEVVYVESRKSYNFTEVKNVWYLSRFGAEKTEKCGFLVNI</sequence>
<keyword evidence="3" id="KW-1185">Reference proteome</keyword>
<dbReference type="EMBL" id="JWZT01002002">
    <property type="protein sequence ID" value="KII70645.1"/>
    <property type="molecule type" value="Genomic_DNA"/>
</dbReference>
<gene>
    <name evidence="2" type="ORF">RF11_06066</name>
</gene>
<organism evidence="2 3">
    <name type="scientific">Thelohanellus kitauei</name>
    <name type="common">Myxosporean</name>
    <dbReference type="NCBI Taxonomy" id="669202"/>
    <lineage>
        <taxon>Eukaryota</taxon>
        <taxon>Metazoa</taxon>
        <taxon>Cnidaria</taxon>
        <taxon>Myxozoa</taxon>
        <taxon>Myxosporea</taxon>
        <taxon>Bivalvulida</taxon>
        <taxon>Platysporina</taxon>
        <taxon>Myxobolidae</taxon>
        <taxon>Thelohanellus</taxon>
    </lineage>
</organism>
<feature type="chain" id="PRO_5002152546" evidence="1">
    <location>
        <begin position="28"/>
        <end position="392"/>
    </location>
</feature>
<feature type="signal peptide" evidence="1">
    <location>
        <begin position="1"/>
        <end position="27"/>
    </location>
</feature>
<keyword evidence="1" id="KW-0732">Signal</keyword>
<proteinExistence type="predicted"/>
<evidence type="ECO:0000313" key="2">
    <source>
        <dbReference type="EMBL" id="KII70645.1"/>
    </source>
</evidence>
<dbReference type="Proteomes" id="UP000031668">
    <property type="component" value="Unassembled WGS sequence"/>
</dbReference>
<name>A0A0C2N2T3_THEKT</name>